<evidence type="ECO:0000313" key="2">
    <source>
        <dbReference type="Proteomes" id="UP000827092"/>
    </source>
</evidence>
<name>A0AAV6UR11_9ARAC</name>
<proteinExistence type="predicted"/>
<organism evidence="1 2">
    <name type="scientific">Oedothorax gibbosus</name>
    <dbReference type="NCBI Taxonomy" id="931172"/>
    <lineage>
        <taxon>Eukaryota</taxon>
        <taxon>Metazoa</taxon>
        <taxon>Ecdysozoa</taxon>
        <taxon>Arthropoda</taxon>
        <taxon>Chelicerata</taxon>
        <taxon>Arachnida</taxon>
        <taxon>Araneae</taxon>
        <taxon>Araneomorphae</taxon>
        <taxon>Entelegynae</taxon>
        <taxon>Araneoidea</taxon>
        <taxon>Linyphiidae</taxon>
        <taxon>Erigoninae</taxon>
        <taxon>Oedothorax</taxon>
    </lineage>
</organism>
<dbReference type="EMBL" id="JAFNEN010000311">
    <property type="protein sequence ID" value="KAG8186163.1"/>
    <property type="molecule type" value="Genomic_DNA"/>
</dbReference>
<evidence type="ECO:0000313" key="1">
    <source>
        <dbReference type="EMBL" id="KAG8186163.1"/>
    </source>
</evidence>
<sequence>MNFIFKRGIVPGERNRSPILGVFYDYLVLKALASTEQHLSATDVRVCPKHGLAGKQYPLQLLFASTPNSSCLQAPL</sequence>
<dbReference type="Proteomes" id="UP000827092">
    <property type="component" value="Unassembled WGS sequence"/>
</dbReference>
<protein>
    <submittedName>
        <fullName evidence="1">Uncharacterized protein</fullName>
    </submittedName>
</protein>
<comment type="caution">
    <text evidence="1">The sequence shown here is derived from an EMBL/GenBank/DDBJ whole genome shotgun (WGS) entry which is preliminary data.</text>
</comment>
<accession>A0AAV6UR11</accession>
<reference evidence="1 2" key="1">
    <citation type="journal article" date="2022" name="Nat. Ecol. Evol.">
        <title>A masculinizing supergene underlies an exaggerated male reproductive morph in a spider.</title>
        <authorList>
            <person name="Hendrickx F."/>
            <person name="De Corte Z."/>
            <person name="Sonet G."/>
            <person name="Van Belleghem S.M."/>
            <person name="Kostlbacher S."/>
            <person name="Vangestel C."/>
        </authorList>
    </citation>
    <scope>NUCLEOTIDE SEQUENCE [LARGE SCALE GENOMIC DNA]</scope>
    <source>
        <strain evidence="1">W744_W776</strain>
    </source>
</reference>
<dbReference type="AlphaFoldDB" id="A0AAV6UR11"/>
<keyword evidence="2" id="KW-1185">Reference proteome</keyword>
<gene>
    <name evidence="1" type="ORF">JTE90_022748</name>
</gene>